<dbReference type="GO" id="GO:0016747">
    <property type="term" value="F:acyltransferase activity, transferring groups other than amino-acyl groups"/>
    <property type="evidence" value="ECO:0007669"/>
    <property type="project" value="InterPro"/>
</dbReference>
<feature type="domain" description="N-acetyltransferase" evidence="1">
    <location>
        <begin position="132"/>
        <end position="262"/>
    </location>
</feature>
<dbReference type="STRING" id="84698.SAMN04488528_101554"/>
<dbReference type="Gene3D" id="3.40.630.110">
    <property type="entry name" value="GNAT acetyltransferase-like"/>
    <property type="match status" value="1"/>
</dbReference>
<evidence type="ECO:0000259" key="1">
    <source>
        <dbReference type="PROSITE" id="PS51186"/>
    </source>
</evidence>
<dbReference type="Pfam" id="PF12746">
    <property type="entry name" value="GNAT_acetyltran"/>
    <property type="match status" value="1"/>
</dbReference>
<dbReference type="AlphaFoldDB" id="A0A1I0YVA0"/>
<dbReference type="InterPro" id="IPR016181">
    <property type="entry name" value="Acyl_CoA_acyltransferase"/>
</dbReference>
<dbReference type="SUPFAM" id="SSF55729">
    <property type="entry name" value="Acyl-CoA N-acyltransferases (Nat)"/>
    <property type="match status" value="1"/>
</dbReference>
<dbReference type="InterPro" id="IPR000182">
    <property type="entry name" value="GNAT_dom"/>
</dbReference>
<accession>A0A1I0YVA0</accession>
<keyword evidence="3" id="KW-1185">Reference proteome</keyword>
<keyword evidence="2" id="KW-0808">Transferase</keyword>
<evidence type="ECO:0000313" key="2">
    <source>
        <dbReference type="EMBL" id="SFB17181.1"/>
    </source>
</evidence>
<dbReference type="InterPro" id="IPR042573">
    <property type="entry name" value="GNAT_acetyltra_N"/>
</dbReference>
<gene>
    <name evidence="2" type="ORF">SAMN04488528_101554</name>
</gene>
<sequence length="262" mass="30042">MIITIYKVDENLRKKLFSMFENMDNTMILSYLQGHMGHAWVDDLENPTAVQVVVGDFLFYAGNPNTKGAEELLYNLPEDSLVIVNTDEWKNRIETIHKGSIEKFKRYAFKKNAKYLHCEHIQSFLKALPEGYELKKADKTLAYDPSFQELSEDFTSQFESIDDYINRGTGYCILYDGQVVCGASSYSIYDDGIEIEIDTHPNHRRKGLATIAASALILDCLDRGIYPSWDAANLQSVNLAQKLGYVLDDAYDTYYIRNIRHI</sequence>
<dbReference type="CDD" id="cd04301">
    <property type="entry name" value="NAT_SF"/>
    <property type="match status" value="1"/>
</dbReference>
<dbReference type="Proteomes" id="UP000198619">
    <property type="component" value="Unassembled WGS sequence"/>
</dbReference>
<name>A0A1I0YVA0_9CLOT</name>
<evidence type="ECO:0000313" key="3">
    <source>
        <dbReference type="Proteomes" id="UP000198619"/>
    </source>
</evidence>
<dbReference type="EMBL" id="FOKI01000015">
    <property type="protein sequence ID" value="SFB17181.1"/>
    <property type="molecule type" value="Genomic_DNA"/>
</dbReference>
<reference evidence="2 3" key="1">
    <citation type="submission" date="2016-10" db="EMBL/GenBank/DDBJ databases">
        <authorList>
            <person name="de Groot N.N."/>
        </authorList>
    </citation>
    <scope>NUCLEOTIDE SEQUENCE [LARGE SCALE GENOMIC DNA]</scope>
    <source>
        <strain evidence="2 3">DSM 12271</strain>
    </source>
</reference>
<dbReference type="InterPro" id="IPR027365">
    <property type="entry name" value="GNAT_acetyltra_YdfB-like"/>
</dbReference>
<proteinExistence type="predicted"/>
<organism evidence="2 3">
    <name type="scientific">Clostridium frigidicarnis</name>
    <dbReference type="NCBI Taxonomy" id="84698"/>
    <lineage>
        <taxon>Bacteria</taxon>
        <taxon>Bacillati</taxon>
        <taxon>Bacillota</taxon>
        <taxon>Clostridia</taxon>
        <taxon>Eubacteriales</taxon>
        <taxon>Clostridiaceae</taxon>
        <taxon>Clostridium</taxon>
    </lineage>
</organism>
<dbReference type="PANTHER" id="PTHR31143:SF2">
    <property type="entry name" value="FR47-LIKE DOMAIN-CONTAINING PROTEIN-RELATED"/>
    <property type="match status" value="1"/>
</dbReference>
<dbReference type="PROSITE" id="PS51186">
    <property type="entry name" value="GNAT"/>
    <property type="match status" value="1"/>
</dbReference>
<dbReference type="Gene3D" id="3.40.630.30">
    <property type="match status" value="1"/>
</dbReference>
<protein>
    <submittedName>
        <fullName evidence="2">GNAT acetyltransferase</fullName>
    </submittedName>
</protein>
<dbReference type="PANTHER" id="PTHR31143">
    <property type="match status" value="1"/>
</dbReference>